<keyword evidence="5 9" id="KW-0548">Nucleotidyltransferase</keyword>
<gene>
    <name evidence="13" type="ORF">UW22_C0023G0005</name>
</gene>
<comment type="caution">
    <text evidence="13">The sequence shown here is derived from an EMBL/GenBank/DDBJ whole genome shotgun (WGS) entry which is preliminary data.</text>
</comment>
<feature type="domain" description="DNA polymerase III beta sliding clamp central" evidence="11">
    <location>
        <begin position="129"/>
        <end position="237"/>
    </location>
</feature>
<dbReference type="Gene3D" id="3.10.150.10">
    <property type="entry name" value="DNA Polymerase III, subunit A, domain 2"/>
    <property type="match status" value="1"/>
</dbReference>
<dbReference type="AlphaFoldDB" id="A0A0G1GSK5"/>
<accession>A0A0G1GSK5</accession>
<dbReference type="PIRSF" id="PIRSF000804">
    <property type="entry name" value="DNA_pol_III_b"/>
    <property type="match status" value="1"/>
</dbReference>
<dbReference type="InterPro" id="IPR022634">
    <property type="entry name" value="DNA_polIII_beta_N"/>
</dbReference>
<dbReference type="GO" id="GO:0003887">
    <property type="term" value="F:DNA-directed DNA polymerase activity"/>
    <property type="evidence" value="ECO:0007669"/>
    <property type="project" value="UniProtKB-UniRule"/>
</dbReference>
<keyword evidence="3 9" id="KW-0963">Cytoplasm</keyword>
<dbReference type="PANTHER" id="PTHR30478">
    <property type="entry name" value="DNA POLYMERASE III SUBUNIT BETA"/>
    <property type="match status" value="1"/>
</dbReference>
<evidence type="ECO:0000313" key="13">
    <source>
        <dbReference type="EMBL" id="KKT37575.1"/>
    </source>
</evidence>
<dbReference type="GO" id="GO:0009360">
    <property type="term" value="C:DNA polymerase III complex"/>
    <property type="evidence" value="ECO:0007669"/>
    <property type="project" value="InterPro"/>
</dbReference>
<comment type="subunit">
    <text evidence="9">Forms a ring-shaped head-to-tail homodimer around DNA.</text>
</comment>
<dbReference type="InterPro" id="IPR001001">
    <property type="entry name" value="DNA_polIII_beta"/>
</dbReference>
<dbReference type="GO" id="GO:0008408">
    <property type="term" value="F:3'-5' exonuclease activity"/>
    <property type="evidence" value="ECO:0007669"/>
    <property type="project" value="InterPro"/>
</dbReference>
<sequence>MKASLLQEHLLPSLLFVGKNVSFKTQLPITQHVLLMAEKGRLRLATTNIETTTATTIAVKSDKDGGICVPSKLFIDLVSSLPPGKTDLEVKEQTLFVANAGYRATLPGIGTGEFPPIPIKKKKGTPLGKQEFVLAVKSVLYAAATDEGRPLLTGIKIKKTKDQTLFVATDGYRLSLKRTALPLKEDFDRVIPGRALSLVLQVGEGEEVEFQEVEDGQIGFFSEDFEVYTRAIEGEYPAFERIIPKTNSTAVTLDKETLVKAVKTAAIFAKDSANIVKLRFDQNSMTVSANTPQVGESKIDVDVEMEGDGGDIAFNSRFLLDFLSNVTADKLVFEMTGSLNPGAFKIKGDDSFLHIIMPVRVQG</sequence>
<evidence type="ECO:0000256" key="4">
    <source>
        <dbReference type="ARBA" id="ARBA00022679"/>
    </source>
</evidence>
<evidence type="ECO:0000259" key="12">
    <source>
        <dbReference type="Pfam" id="PF02768"/>
    </source>
</evidence>
<dbReference type="GO" id="GO:0005737">
    <property type="term" value="C:cytoplasm"/>
    <property type="evidence" value="ECO:0007669"/>
    <property type="project" value="UniProtKB-SubCell"/>
</dbReference>
<organism evidence="13 14">
    <name type="scientific">Candidatus Gottesmanbacteria bacterium GW2011_GWB1_44_11c</name>
    <dbReference type="NCBI Taxonomy" id="1618447"/>
    <lineage>
        <taxon>Bacteria</taxon>
        <taxon>Candidatus Gottesmaniibacteriota</taxon>
    </lineage>
</organism>
<evidence type="ECO:0000256" key="2">
    <source>
        <dbReference type="ARBA" id="ARBA00010752"/>
    </source>
</evidence>
<keyword evidence="7 9" id="KW-0239">DNA-directed DNA polymerase</keyword>
<dbReference type="SUPFAM" id="SSF55979">
    <property type="entry name" value="DNA clamp"/>
    <property type="match status" value="3"/>
</dbReference>
<keyword evidence="8" id="KW-0238">DNA-binding</keyword>
<evidence type="ECO:0000256" key="1">
    <source>
        <dbReference type="ARBA" id="ARBA00004496"/>
    </source>
</evidence>
<dbReference type="EMBL" id="LCHM01000023">
    <property type="protein sequence ID" value="KKT37575.1"/>
    <property type="molecule type" value="Genomic_DNA"/>
</dbReference>
<dbReference type="PANTHER" id="PTHR30478:SF0">
    <property type="entry name" value="BETA SLIDING CLAMP"/>
    <property type="match status" value="1"/>
</dbReference>
<dbReference type="Proteomes" id="UP000034617">
    <property type="component" value="Unassembled WGS sequence"/>
</dbReference>
<dbReference type="InterPro" id="IPR046938">
    <property type="entry name" value="DNA_clamp_sf"/>
</dbReference>
<comment type="similarity">
    <text evidence="2 9">Belongs to the beta sliding clamp family.</text>
</comment>
<feature type="domain" description="DNA polymerase III beta sliding clamp C-terminal" evidence="12">
    <location>
        <begin position="241"/>
        <end position="360"/>
    </location>
</feature>
<dbReference type="Pfam" id="PF00712">
    <property type="entry name" value="DNA_pol3_beta"/>
    <property type="match status" value="1"/>
</dbReference>
<evidence type="ECO:0000313" key="14">
    <source>
        <dbReference type="Proteomes" id="UP000034617"/>
    </source>
</evidence>
<comment type="subcellular location">
    <subcellularLocation>
        <location evidence="1 9">Cytoplasm</location>
    </subcellularLocation>
</comment>
<dbReference type="PATRIC" id="fig|1618447.3.peg.671"/>
<dbReference type="Gene3D" id="3.70.10.10">
    <property type="match status" value="1"/>
</dbReference>
<evidence type="ECO:0000256" key="7">
    <source>
        <dbReference type="ARBA" id="ARBA00022932"/>
    </source>
</evidence>
<name>A0A0G1GSK5_9BACT</name>
<evidence type="ECO:0000256" key="6">
    <source>
        <dbReference type="ARBA" id="ARBA00022705"/>
    </source>
</evidence>
<comment type="function">
    <text evidence="9">Confers DNA tethering and processivity to DNA polymerases and other proteins. Acts as a clamp, forming a ring around DNA (a reaction catalyzed by the clamp-loading complex) which diffuses in an ATP-independent manner freely and bidirectionally along dsDNA. Initially characterized for its ability to contact the catalytic subunit of DNA polymerase III (Pol III), a complex, multichain enzyme responsible for most of the replicative synthesis in bacteria; Pol III exhibits 3'-5' exonuclease proofreading activity. The beta chain is required for initiation of replication as well as for processivity of DNA replication.</text>
</comment>
<dbReference type="CDD" id="cd00140">
    <property type="entry name" value="beta_clamp"/>
    <property type="match status" value="1"/>
</dbReference>
<reference evidence="13 14" key="1">
    <citation type="journal article" date="2015" name="Nature">
        <title>rRNA introns, odd ribosomes, and small enigmatic genomes across a large radiation of phyla.</title>
        <authorList>
            <person name="Brown C.T."/>
            <person name="Hug L.A."/>
            <person name="Thomas B.C."/>
            <person name="Sharon I."/>
            <person name="Castelle C.J."/>
            <person name="Singh A."/>
            <person name="Wilkins M.J."/>
            <person name="Williams K.H."/>
            <person name="Banfield J.F."/>
        </authorList>
    </citation>
    <scope>NUCLEOTIDE SEQUENCE [LARGE SCALE GENOMIC DNA]</scope>
</reference>
<dbReference type="NCBIfam" id="TIGR00663">
    <property type="entry name" value="dnan"/>
    <property type="match status" value="1"/>
</dbReference>
<keyword evidence="6 9" id="KW-0235">DNA replication</keyword>
<evidence type="ECO:0000256" key="8">
    <source>
        <dbReference type="ARBA" id="ARBA00023125"/>
    </source>
</evidence>
<feature type="domain" description="DNA polymerase III beta sliding clamp N-terminal" evidence="10">
    <location>
        <begin position="1"/>
        <end position="117"/>
    </location>
</feature>
<keyword evidence="4 9" id="KW-0808">Transferase</keyword>
<evidence type="ECO:0000256" key="9">
    <source>
        <dbReference type="PIRNR" id="PIRNR000804"/>
    </source>
</evidence>
<dbReference type="InterPro" id="IPR022637">
    <property type="entry name" value="DNA_polIII_beta_cen"/>
</dbReference>
<dbReference type="InterPro" id="IPR022635">
    <property type="entry name" value="DNA_polIII_beta_C"/>
</dbReference>
<dbReference type="SMART" id="SM00480">
    <property type="entry name" value="POL3Bc"/>
    <property type="match status" value="1"/>
</dbReference>
<evidence type="ECO:0000256" key="3">
    <source>
        <dbReference type="ARBA" id="ARBA00022490"/>
    </source>
</evidence>
<proteinExistence type="inferred from homology"/>
<evidence type="ECO:0000259" key="10">
    <source>
        <dbReference type="Pfam" id="PF00712"/>
    </source>
</evidence>
<dbReference type="Pfam" id="PF02767">
    <property type="entry name" value="DNA_pol3_beta_2"/>
    <property type="match status" value="1"/>
</dbReference>
<evidence type="ECO:0000259" key="11">
    <source>
        <dbReference type="Pfam" id="PF02767"/>
    </source>
</evidence>
<dbReference type="GO" id="GO:0003677">
    <property type="term" value="F:DNA binding"/>
    <property type="evidence" value="ECO:0007669"/>
    <property type="project" value="UniProtKB-UniRule"/>
</dbReference>
<dbReference type="GO" id="GO:0006271">
    <property type="term" value="P:DNA strand elongation involved in DNA replication"/>
    <property type="evidence" value="ECO:0007669"/>
    <property type="project" value="TreeGrafter"/>
</dbReference>
<evidence type="ECO:0000256" key="5">
    <source>
        <dbReference type="ARBA" id="ARBA00022695"/>
    </source>
</evidence>
<dbReference type="Pfam" id="PF02768">
    <property type="entry name" value="DNA_pol3_beta_3"/>
    <property type="match status" value="1"/>
</dbReference>
<protein>
    <recommendedName>
        <fullName evidence="9">Beta sliding clamp</fullName>
    </recommendedName>
</protein>